<evidence type="ECO:0000259" key="2">
    <source>
        <dbReference type="Pfam" id="PF01835"/>
    </source>
</evidence>
<accession>A0A9D5JYD3</accession>
<reference evidence="6" key="1">
    <citation type="submission" date="2019-11" db="EMBL/GenBank/DDBJ databases">
        <title>Microbial mats filling the niche in hypersaline microbial mats.</title>
        <authorList>
            <person name="Wong H.L."/>
            <person name="Macleod F.I."/>
            <person name="White R.A. III"/>
            <person name="Burns B.P."/>
        </authorList>
    </citation>
    <scope>NUCLEOTIDE SEQUENCE</scope>
    <source>
        <strain evidence="6">Rbin_158</strain>
    </source>
</reference>
<evidence type="ECO:0000313" key="7">
    <source>
        <dbReference type="Proteomes" id="UP000649604"/>
    </source>
</evidence>
<dbReference type="EMBL" id="WJJP01000583">
    <property type="protein sequence ID" value="MBD3326449.1"/>
    <property type="molecule type" value="Genomic_DNA"/>
</dbReference>
<sequence>MSFYRFVHVSCCLSCLTSKEERIMKHTLSMVLVLLLIVPGVGFASEDPVEELKIISTTPEGNLNSLDDAQAISVTFNYPVVALSGIDKELREGPLSITPEVSGTYRWMGTSTLSFIPDEPLTYATRYVVRVNAPITSVNGEIMREDVTFSFVTPRPQVERVYPNQNQNQVTLQQPLFLRFSQPINIQKAASFFTLTSETGTEIPIDVLSPAKKDVEQQNVYWLSEITDRDIEILPQQSLTPETTYTLRIKAGLPGRAGNLGMARTYELKFTTYNYFRAEGITPARWDCGDAYYPEFGIRMTFSNPVKRNELLQHLRFEPEVSFEEGYSYASSDFNLSPGFEPNTQYTLTLDATLTDQYGNSLGQEKTFTFTTTDYAPYLTMPSGRMIAEAYLGTRFPIKIMNVYNAPFKMRAYRTPEHILQAVKAMGEYDFEVVDPDVDRMYRPDILNNKVATMPFDLSEVLHEGEATGIIGLSMEYTTCSQEVDYYDALIFLTNLSVTAKFSAMNNLLWVTQLEDSAPVEGAEIELYDEHQQFLWGGVTDAEGFLETPGWKELGLKATDSWDQPWVFALVRAGDDQVVIHSRDGTGIWPYRFGINYRQNSEHLTTDGYLFTERGIYRPGEDVHIVGIIRDKVAGEFVVPEALDVEVQVTDPQGKELFNETMRLSDYGTLHFPLTLPENAKIGTYWIECTFPLPEYLDLPKDERDWVDNSITGEFRVEMYRPVEFEVKIDLPKTEYIKGDTLTGEIRATYLFGGAVRNVPVEWNLSRTPYYFSSQDPQFKGYTFTASDRQGGGHVTQESEQLDDNGEYRVEHTLTDSEPGSFSYSLEATVTDVNKRRVSNRQSLIVHGGEYYIGIKPESFFADTDDDFAIHTIALTPDETLLPDQVYQVQVKRIWWESVRRVGNGGRLYWETEQQEEVVHEFQVQSQEKPVELSFPIEKVGYYKIEASGTDARGNEIRTDDYFYATGSGYAAWMRTDD</sequence>
<comment type="caution">
    <text evidence="6">The sequence shown here is derived from an EMBL/GenBank/DDBJ whole genome shotgun (WGS) entry which is preliminary data.</text>
</comment>
<dbReference type="InterPro" id="IPR021868">
    <property type="entry name" value="Alpha_2_Macroglob_MG3"/>
</dbReference>
<evidence type="ECO:0000259" key="5">
    <source>
        <dbReference type="Pfam" id="PF17962"/>
    </source>
</evidence>
<feature type="domain" description="SbsA Ig-like" evidence="4">
    <location>
        <begin position="154"/>
        <end position="272"/>
    </location>
</feature>
<feature type="domain" description="Macroglobulin" evidence="2">
    <location>
        <begin position="607"/>
        <end position="689"/>
    </location>
</feature>
<feature type="domain" description="SbsA Ig-like" evidence="4">
    <location>
        <begin position="51"/>
        <end position="153"/>
    </location>
</feature>
<feature type="non-terminal residue" evidence="6">
    <location>
        <position position="978"/>
    </location>
</feature>
<organism evidence="6 7">
    <name type="scientific">candidate division KSB3 bacterium</name>
    <dbReference type="NCBI Taxonomy" id="2044937"/>
    <lineage>
        <taxon>Bacteria</taxon>
        <taxon>candidate division KSB3</taxon>
    </lineage>
</organism>
<feature type="domain" description="SbsA Ig-like" evidence="4">
    <location>
        <begin position="298"/>
        <end position="372"/>
    </location>
</feature>
<evidence type="ECO:0000259" key="4">
    <source>
        <dbReference type="Pfam" id="PF13205"/>
    </source>
</evidence>
<evidence type="ECO:0000259" key="3">
    <source>
        <dbReference type="Pfam" id="PF11974"/>
    </source>
</evidence>
<evidence type="ECO:0008006" key="8">
    <source>
        <dbReference type="Google" id="ProtNLM"/>
    </source>
</evidence>
<dbReference type="Proteomes" id="UP000649604">
    <property type="component" value="Unassembled WGS sequence"/>
</dbReference>
<keyword evidence="1" id="KW-0732">Signal</keyword>
<gene>
    <name evidence="6" type="ORF">GF339_17830</name>
</gene>
<evidence type="ECO:0000256" key="1">
    <source>
        <dbReference type="ARBA" id="ARBA00022729"/>
    </source>
</evidence>
<dbReference type="AlphaFoldDB" id="A0A9D5JYD3"/>
<dbReference type="Pfam" id="PF17962">
    <property type="entry name" value="bMG6"/>
    <property type="match status" value="1"/>
</dbReference>
<dbReference type="PANTHER" id="PTHR40094">
    <property type="entry name" value="ALPHA-2-MACROGLOBULIN HOMOLOG"/>
    <property type="match status" value="1"/>
</dbReference>
<dbReference type="Pfam" id="PF11974">
    <property type="entry name" value="bMG3"/>
    <property type="match status" value="1"/>
</dbReference>
<dbReference type="InterPro" id="IPR041462">
    <property type="entry name" value="Bact_A2M_MG6"/>
</dbReference>
<dbReference type="GO" id="GO:0004866">
    <property type="term" value="F:endopeptidase inhibitor activity"/>
    <property type="evidence" value="ECO:0007669"/>
    <property type="project" value="InterPro"/>
</dbReference>
<proteinExistence type="predicted"/>
<dbReference type="Pfam" id="PF13205">
    <property type="entry name" value="Big_5"/>
    <property type="match status" value="3"/>
</dbReference>
<dbReference type="Gene3D" id="2.60.40.3710">
    <property type="match status" value="2"/>
</dbReference>
<protein>
    <recommendedName>
        <fullName evidence="8">Alpha-2-macroglobulin bait region domain-containing protein</fullName>
    </recommendedName>
</protein>
<feature type="domain" description="Bacterial Alpha-2-macroglobulin MG6" evidence="5">
    <location>
        <begin position="854"/>
        <end position="952"/>
    </location>
</feature>
<name>A0A9D5JYD3_9BACT</name>
<feature type="domain" description="Alpha-2-macroglobulin MG3" evidence="3">
    <location>
        <begin position="493"/>
        <end position="599"/>
    </location>
</feature>
<dbReference type="PANTHER" id="PTHR40094:SF1">
    <property type="entry name" value="UBIQUITIN DOMAIN-CONTAINING PROTEIN"/>
    <property type="match status" value="1"/>
</dbReference>
<dbReference type="InterPro" id="IPR002890">
    <property type="entry name" value="MG2"/>
</dbReference>
<dbReference type="Pfam" id="PF01835">
    <property type="entry name" value="MG2"/>
    <property type="match status" value="1"/>
</dbReference>
<dbReference type="InterPro" id="IPR051802">
    <property type="entry name" value="YfhM-like"/>
</dbReference>
<dbReference type="InterPro" id="IPR032812">
    <property type="entry name" value="SbsA_Ig"/>
</dbReference>
<dbReference type="Gene3D" id="2.60.40.1930">
    <property type="match status" value="1"/>
</dbReference>
<evidence type="ECO:0000313" key="6">
    <source>
        <dbReference type="EMBL" id="MBD3326449.1"/>
    </source>
</evidence>